<dbReference type="OrthoDB" id="7387371at2"/>
<feature type="region of interest" description="Disordered" evidence="2">
    <location>
        <begin position="393"/>
        <end position="426"/>
    </location>
</feature>
<dbReference type="InterPro" id="IPR051829">
    <property type="entry name" value="Multiheme_Cytochr_ET"/>
</dbReference>
<keyword evidence="1 3" id="KW-0732">Signal</keyword>
<dbReference type="Gene3D" id="3.90.10.10">
    <property type="entry name" value="Cytochrome C3"/>
    <property type="match status" value="4"/>
</dbReference>
<dbReference type="GO" id="GO:0016491">
    <property type="term" value="F:oxidoreductase activity"/>
    <property type="evidence" value="ECO:0007669"/>
    <property type="project" value="TreeGrafter"/>
</dbReference>
<comment type="caution">
    <text evidence="4">The sequence shown here is derived from an EMBL/GenBank/DDBJ whole genome shotgun (WGS) entry which is preliminary data.</text>
</comment>
<dbReference type="InterPro" id="IPR036280">
    <property type="entry name" value="Multihaem_cyt_sf"/>
</dbReference>
<gene>
    <name evidence="4" type="ORF">Y88_3325</name>
</gene>
<dbReference type="EMBL" id="AEWJ01000051">
    <property type="protein sequence ID" value="EGD57995.1"/>
    <property type="molecule type" value="Genomic_DNA"/>
</dbReference>
<evidence type="ECO:0000313" key="5">
    <source>
        <dbReference type="Proteomes" id="UP000004728"/>
    </source>
</evidence>
<dbReference type="SUPFAM" id="SSF48695">
    <property type="entry name" value="Multiheme cytochromes"/>
    <property type="match status" value="1"/>
</dbReference>
<dbReference type="HOGENOM" id="CLU_019599_1_0_5"/>
<evidence type="ECO:0000256" key="1">
    <source>
        <dbReference type="ARBA" id="ARBA00022729"/>
    </source>
</evidence>
<dbReference type="STRING" id="983920.Y88_3325"/>
<sequence>MGGLRRLSLVLLALALGAVFAASGAALRAETVIERLVSPGPLSPAHARLETRCNACHVSFHKQAQNGQCLSCHTGIARDLASRTRWHGIMAQGQSCRSCHVEHRGTSQGLVLLDRAHFHHDRQTAYRLTGAHVRTSCVACHKGMVRFRETPQACVACHVRQDVHRGGLGPSCQSCHTTARWRDVLPFDHDRTHYPLTGAHRTVACLGCHVGEHWKGVSTACAACHVKQDVHRGADGPRCETCHGTANWRTIAFDHDKVAAFPLRGAHRILACVTCHPRTVRPDRAPVPCIGCHVREDVHKGADGPKCESCHSQATWKVATFDHARTGFPLIGHHVRVACVACHPKSVDKVKVGSQCIDCHRKDDVHKGTFGTVCEGCHKPTGFRIGNRVGLTVSRPASGPMSHPMSPPAQPANSLMRDFPRSGLRD</sequence>
<evidence type="ECO:0000313" key="4">
    <source>
        <dbReference type="EMBL" id="EGD57995.1"/>
    </source>
</evidence>
<dbReference type="eggNOG" id="COG0484">
    <property type="taxonomic scope" value="Bacteria"/>
</dbReference>
<keyword evidence="5" id="KW-1185">Reference proteome</keyword>
<proteinExistence type="predicted"/>
<organism evidence="4 5">
    <name type="scientific">Novosphingobium nitrogenifigens DSM 19370</name>
    <dbReference type="NCBI Taxonomy" id="983920"/>
    <lineage>
        <taxon>Bacteria</taxon>
        <taxon>Pseudomonadati</taxon>
        <taxon>Pseudomonadota</taxon>
        <taxon>Alphaproteobacteria</taxon>
        <taxon>Sphingomonadales</taxon>
        <taxon>Sphingomonadaceae</taxon>
        <taxon>Novosphingobium</taxon>
    </lineage>
</organism>
<dbReference type="RefSeq" id="WP_008070502.1">
    <property type="nucleotide sequence ID" value="NZ_AQWK01000007.1"/>
</dbReference>
<dbReference type="PANTHER" id="PTHR35038">
    <property type="entry name" value="DISSIMILATORY SULFITE REDUCTASE SIRA"/>
    <property type="match status" value="1"/>
</dbReference>
<dbReference type="PANTHER" id="PTHR35038:SF8">
    <property type="entry name" value="C-TYPE POLYHEME CYTOCHROME OMCC"/>
    <property type="match status" value="1"/>
</dbReference>
<dbReference type="AlphaFoldDB" id="F1ZBS9"/>
<reference evidence="4 5" key="1">
    <citation type="journal article" date="2012" name="J. Bacteriol.">
        <title>Draft Genome Sequence of Novosphingobium nitrogenifigens Y88T.</title>
        <authorList>
            <person name="Strabala T.J."/>
            <person name="Macdonald L."/>
            <person name="Liu V."/>
            <person name="Smit A.M."/>
        </authorList>
    </citation>
    <scope>NUCLEOTIDE SEQUENCE [LARGE SCALE GENOMIC DNA]</scope>
    <source>
        <strain evidence="4 5">DSM 19370</strain>
    </source>
</reference>
<feature type="chain" id="PRO_5003272824" evidence="3">
    <location>
        <begin position="22"/>
        <end position="426"/>
    </location>
</feature>
<name>F1ZBS9_9SPHN</name>
<dbReference type="InParanoid" id="F1ZBS9"/>
<evidence type="ECO:0000256" key="2">
    <source>
        <dbReference type="SAM" id="MobiDB-lite"/>
    </source>
</evidence>
<accession>F1ZBS9</accession>
<dbReference type="Proteomes" id="UP000004728">
    <property type="component" value="Unassembled WGS sequence"/>
</dbReference>
<evidence type="ECO:0000256" key="3">
    <source>
        <dbReference type="SAM" id="SignalP"/>
    </source>
</evidence>
<protein>
    <submittedName>
        <fullName evidence="4">Cytochrome c family protein</fullName>
    </submittedName>
</protein>
<feature type="signal peptide" evidence="3">
    <location>
        <begin position="1"/>
        <end position="21"/>
    </location>
</feature>